<feature type="compositionally biased region" description="Basic and acidic residues" evidence="14">
    <location>
        <begin position="3093"/>
        <end position="3107"/>
    </location>
</feature>
<feature type="compositionally biased region" description="Pro residues" evidence="14">
    <location>
        <begin position="2662"/>
        <end position="2681"/>
    </location>
</feature>
<dbReference type="InterPro" id="IPR038765">
    <property type="entry name" value="Papain-like_cys_pep_sf"/>
</dbReference>
<feature type="region of interest" description="Disordered" evidence="14">
    <location>
        <begin position="3052"/>
        <end position="3108"/>
    </location>
</feature>
<feature type="compositionally biased region" description="Pro residues" evidence="14">
    <location>
        <begin position="2581"/>
        <end position="2598"/>
    </location>
</feature>
<feature type="compositionally biased region" description="Pro residues" evidence="14">
    <location>
        <begin position="2857"/>
        <end position="2881"/>
    </location>
</feature>
<dbReference type="GO" id="GO:0006508">
    <property type="term" value="P:proteolysis"/>
    <property type="evidence" value="ECO:0007669"/>
    <property type="project" value="UniProtKB-KW"/>
</dbReference>
<keyword evidence="5" id="KW-0645">Protease</keyword>
<feature type="compositionally biased region" description="Low complexity" evidence="14">
    <location>
        <begin position="2558"/>
        <end position="2568"/>
    </location>
</feature>
<dbReference type="GO" id="GO:0039693">
    <property type="term" value="P:viral DNA genome replication"/>
    <property type="evidence" value="ECO:0007669"/>
    <property type="project" value="InterPro"/>
</dbReference>
<evidence type="ECO:0000256" key="4">
    <source>
        <dbReference type="ARBA" id="ARBA00022662"/>
    </source>
</evidence>
<feature type="compositionally biased region" description="Pro residues" evidence="14">
    <location>
        <begin position="2960"/>
        <end position="2988"/>
    </location>
</feature>
<dbReference type="InterPro" id="IPR006928">
    <property type="entry name" value="Herpes_teg_USP"/>
</dbReference>
<feature type="compositionally biased region" description="Pro residues" evidence="14">
    <location>
        <begin position="2935"/>
        <end position="2946"/>
    </location>
</feature>
<feature type="compositionally biased region" description="Gly residues" evidence="14">
    <location>
        <begin position="2016"/>
        <end position="2031"/>
    </location>
</feature>
<dbReference type="GO" id="GO:0008234">
    <property type="term" value="F:cysteine-type peptidase activity"/>
    <property type="evidence" value="ECO:0007669"/>
    <property type="project" value="UniProtKB-KW"/>
</dbReference>
<feature type="compositionally biased region" description="Low complexity" evidence="14">
    <location>
        <begin position="2882"/>
        <end position="2895"/>
    </location>
</feature>
<feature type="compositionally biased region" description="Gly residues" evidence="14">
    <location>
        <begin position="360"/>
        <end position="373"/>
    </location>
</feature>
<feature type="domain" description="Peptidase C76" evidence="15">
    <location>
        <begin position="19"/>
        <end position="236"/>
    </location>
</feature>
<keyword evidence="8" id="KW-0378">Hydrolase</keyword>
<feature type="compositionally biased region" description="Low complexity" evidence="14">
    <location>
        <begin position="2947"/>
        <end position="2959"/>
    </location>
</feature>
<feature type="compositionally biased region" description="Low complexity" evidence="14">
    <location>
        <begin position="295"/>
        <end position="311"/>
    </location>
</feature>
<evidence type="ECO:0000256" key="2">
    <source>
        <dbReference type="ARBA" id="ARBA00022580"/>
    </source>
</evidence>
<keyword evidence="10" id="KW-0946">Virion</keyword>
<dbReference type="PROSITE" id="PS51521">
    <property type="entry name" value="HTUSP"/>
    <property type="match status" value="1"/>
</dbReference>
<dbReference type="Proteomes" id="UP000232851">
    <property type="component" value="Segment"/>
</dbReference>
<feature type="compositionally biased region" description="Pro residues" evidence="14">
    <location>
        <begin position="2821"/>
        <end position="2833"/>
    </location>
</feature>
<evidence type="ECO:0000256" key="13">
    <source>
        <dbReference type="SAM" id="Coils"/>
    </source>
</evidence>
<feature type="compositionally biased region" description="Acidic residues" evidence="14">
    <location>
        <begin position="3079"/>
        <end position="3092"/>
    </location>
</feature>
<reference evidence="16 17" key="1">
    <citation type="journal article" date="2017" name="Arch. Virol.">
        <title>Genome sequence of bubaline alphaherpesvirus 1 (BuHV1) isolated in Australia in 1972.</title>
        <authorList>
            <person name="Scheffer C.M."/>
            <person name="Varela A.P."/>
            <person name="Cibulski S.P."/>
            <person name="Schmidt C."/>
            <person name="Campos F.S."/>
            <person name="Paim W.P."/>
            <person name="Dos Santos R.N."/>
            <person name="Teixeira T.F."/>
            <person name="Loiko M.R."/>
            <person name="Tochetto C."/>
            <person name="Dos Santos H.F."/>
            <person name="de Lima D.A."/>
            <person name="Cerva C."/>
            <person name="Mayer F.Q."/>
            <person name="Petzhold S.A."/>
            <person name="Franco A.C."/>
            <person name="George T.S."/>
            <person name="Spilki F.R."/>
            <person name="Roehe P.M."/>
        </authorList>
    </citation>
    <scope>NUCLEOTIDE SEQUENCE [LARGE SCALE GENOMIC DNA]</scope>
    <source>
        <strain evidence="17">b6</strain>
    </source>
</reference>
<dbReference type="Pfam" id="PF03586">
    <property type="entry name" value="Herpes_UL36"/>
    <property type="match status" value="1"/>
</dbReference>
<feature type="region of interest" description="Disordered" evidence="14">
    <location>
        <begin position="272"/>
        <end position="389"/>
    </location>
</feature>
<evidence type="ECO:0000256" key="1">
    <source>
        <dbReference type="ARBA" id="ARBA00022562"/>
    </source>
</evidence>
<dbReference type="GO" id="GO:0019784">
    <property type="term" value="F:deNEDDylase activity"/>
    <property type="evidence" value="ECO:0007669"/>
    <property type="project" value="InterPro"/>
</dbReference>
<keyword evidence="6" id="KW-0677">Repeat</keyword>
<feature type="region of interest" description="Disordered" evidence="14">
    <location>
        <begin position="2529"/>
        <end position="3037"/>
    </location>
</feature>
<feature type="compositionally biased region" description="Low complexity" evidence="14">
    <location>
        <begin position="2991"/>
        <end position="3035"/>
    </location>
</feature>
<dbReference type="InterPro" id="IPR005210">
    <property type="entry name" value="Herpes_LT_deneddylase"/>
</dbReference>
<evidence type="ECO:0000256" key="5">
    <source>
        <dbReference type="ARBA" id="ARBA00022670"/>
    </source>
</evidence>
<feature type="region of interest" description="Disordered" evidence="14">
    <location>
        <begin position="2456"/>
        <end position="2489"/>
    </location>
</feature>
<feature type="compositionally biased region" description="Low complexity" evidence="14">
    <location>
        <begin position="2682"/>
        <end position="2692"/>
    </location>
</feature>
<name>A0A1L5JKF1_9ALPH</name>
<dbReference type="GO" id="GO:0039648">
    <property type="term" value="P:symbiont-mediated perturbation of host ubiquitin-like protein modification"/>
    <property type="evidence" value="ECO:0007669"/>
    <property type="project" value="UniProtKB-KW"/>
</dbReference>
<feature type="coiled-coil region" evidence="13">
    <location>
        <begin position="1214"/>
        <end position="1261"/>
    </location>
</feature>
<evidence type="ECO:0000256" key="8">
    <source>
        <dbReference type="ARBA" id="ARBA00022801"/>
    </source>
</evidence>
<feature type="compositionally biased region" description="Low complexity" evidence="14">
    <location>
        <begin position="2529"/>
        <end position="2546"/>
    </location>
</feature>
<keyword evidence="13" id="KW-0175">Coiled coil</keyword>
<feature type="compositionally biased region" description="Pro residues" evidence="14">
    <location>
        <begin position="2783"/>
        <end position="2808"/>
    </location>
</feature>
<feature type="region of interest" description="Disordered" evidence="14">
    <location>
        <begin position="2012"/>
        <end position="2031"/>
    </location>
</feature>
<dbReference type="GO" id="GO:0044423">
    <property type="term" value="C:virion component"/>
    <property type="evidence" value="ECO:0007669"/>
    <property type="project" value="UniProtKB-KW"/>
</dbReference>
<organism evidence="16 17">
    <name type="scientific">Bubaline alphaherpesvirus 1</name>
    <dbReference type="NCBI Taxonomy" id="202910"/>
    <lineage>
        <taxon>Viruses</taxon>
        <taxon>Duplodnaviria</taxon>
        <taxon>Heunggongvirae</taxon>
        <taxon>Peploviricota</taxon>
        <taxon>Herviviricetes</taxon>
        <taxon>Herpesvirales</taxon>
        <taxon>Orthoherpesviridae</taxon>
        <taxon>Alphaherpesvirinae</taxon>
        <taxon>Varicellovirus</taxon>
        <taxon>Varicellovirus bubalinealpha1</taxon>
    </lineage>
</organism>
<evidence type="ECO:0000256" key="3">
    <source>
        <dbReference type="ARBA" id="ARBA00022581"/>
    </source>
</evidence>
<keyword evidence="2" id="KW-0920">Virion tegument</keyword>
<evidence type="ECO:0000259" key="15">
    <source>
        <dbReference type="PROSITE" id="PS51521"/>
    </source>
</evidence>
<feature type="compositionally biased region" description="Pro residues" evidence="14">
    <location>
        <begin position="282"/>
        <end position="294"/>
    </location>
</feature>
<keyword evidence="4" id="KW-1130">Modulation of host ubiquitin pathway by virus</keyword>
<dbReference type="RefSeq" id="YP_009664643.1">
    <property type="nucleotide sequence ID" value="NC_043054.1"/>
</dbReference>
<dbReference type="GeneID" id="40524698"/>
<accession>A0A1L5JKF1</accession>
<sequence>MSGVAGARAPATPADVAIAAVGFRNQYDAALGPGSAVACLRSSLSFLRLAFAGGLDAALGAEAIDGALAEGAAWARASGPRPEMCSIVHLPNRIADRADADSGLCCVFSRVYGECGFYTPPAERALSTQVPAREFVDAVWRPRQTSLALVIVGAMGVGVFRAGDAVYVFDPHGSGDVPQAFVARTRPEALYAYLALRACGQPESRWAGALVHFVSAGPGPARPEELRAAVSALYGASETYLDDEPYVERRVVGAHPRAPPVTACLTAVAGGGAGGGGGAPAPARPGPPAPPPAEPVARMPPQITAAAAARAAGKRTSLPRRRRAPWTPPSSREDLRAPAARARAGKPPRKVRGAESAGPAGEGWGEAGGGGGEDAAPAPRPPPALGAGAGEDAVAACAAELGARAADVTAALEGVRAHAAAIDADIDACVARAVRVARPRDAAAERDPLEHAIAGLFERVLAFLVQNGARTRHDAPSAVQPLFGAVAQALPQHTPASAFVTSSGMVLEGLDAYARLAEAMRAQPSALGDLADAKLRLVAAAVAADTERLHDAVDELEGEVDGAAGGGAAGPLELCGAVSARFMERLSASGRRLFSRAALRDGRPLDARVRALFERARAREARAAAETAALAREILALEGTVRAARERLDAVPPDDPRAAPADGAVADLAAELAANRAAVVARSAAALSAELDALAAEALRQYFLRGAQYSARAILADRGGGERFRVAAASVAPLQRLADAAPDLAARVARLGAPPGGAAPPPPRLARKGELLRELLAAGATAHTEDGLAAWVALLHEAQAEGAAAKKELDAVLGDVAAINGRSASRASLEASMARFEAMAAAAARAAAAATAAGDGAGGSGTGPPGPGAEEAAEAADAAVRGADDVLRQLDALATGAAADREARARVAAARAELEAQAAAARRRAAELGERRAELYRRLDALLLPLQGFAGLRAAPGALERLCADAGARTAEDCARFLQEAPPRVTAGVQDRLWQLFGRYREALENPGALAPGALAGLGPAFAAVLGAVPGQALGPAARAFFEGHAERVAAAVSRAAAEPAAPAAAAAAAAALREAAEALRAGGAGLPPEFAFLDALLAQHAARREAQTGARRLGAALAAVGEASGALASAASALKNALAAGADAAETAAATAAADAALGAAEGVLRAADEAAAEAAGGEDAEGAGAGEAADADGEAGPAGRLGPQAAKLHADLRKAQALARRRAEEVRRLRAEAGRRAEEAAAQRQEERWREELRAALERVEARSAFDAAELARLRAAAAARGYDPRPLARQADRALEASAQRATAAIEAVLAFNPHAPENARIDVPPPLAQLRDIAWWDAFSLAAPALSALFPTADVGQLTRLMHIATGLLTFAASGGGELRHYDAVTYLEGDLAAVPRLAKYVAFYRRGHAAFEEERARLGALRADVLQAAGGRAAEISRALGGGTYVRSPAEAARALEAGVRLELPSEALIAGALAQLERFDHACFAGSAYEAQMLSAVRRDAAAAREALEAAKAARAEATARAERILGEVVAAEAARDRDEGAGLAHLKNLLRITPPPPALGPALDRAASAADVVTQAALLLAAVEEAPELDVAAVEWLQQARSIIDSHPLTARIDERGPMEPFAERIEALRELRRHLDALRRQLESAAAAWDGAWELFAAARRRAAASREDHEGAKARAAALQAAAGVVLGLRADEHYARLPAAFTGALDARLAERGDALGAFHETARAVDAGLQRLQATLAAVRGEAAYEGLRALLAAFDAQVAELPAWAAQAHAPFRELLVLRTRLYEAYFKLVPRAAARARGAAAARAARAAAAVHSRANPATRAVAARAARLCERDLHLRGRVAALLGDEAAVCTLREADSEIDALAPRGYLDADGTPLCYRVCYRAAGDKLAVALYSQAGASMRPPLDDGGVVEAASVAAVNVLNEIVNLRLEIERARDADFGAFCRFVRHRRADWGLADVRPAAAELYAGLLAATLPRRHGVASLGALCFSLAERGLRPARAPPGGGEGRAAPPGGGSGGGALELTPADLVVAALMGAFMHLVNFTRLDLVQKHEYMCKTLDGVLAEALAGRVAVNALAPGGGGGGARRPVPLGGGADDPADGALFAIRAADWDAGRLSPSDVLAVWRHAPDAATRATVAELARLIPGSALTTVSVLARMCIPGDLLAALWTTLAVDSLGAQAQSYDAFLARRLDAPSTVHATGGPSEDAAALAAAAGAAGGRPALFRPTGSSVTFTLVRQPPSEVQTVNALDLVTCALLLGAPVVVAMENPDVFSEGSRLIMCLRLFDTRPGGRDADAPAAVSSDLNSWGERLLALDENIIENACLTAQLEQLSALIASKPLRAAPPCLIVLDTQLQLARVLWARAAAPPLATLKIAEDDVLRDLPSLTLDYEDALPPAADPADPLFTRVISENNVPDFAAASGDPLYAHPPVFRHAAGDPFPHARPAAGGGSGNRVANARAAARPRGPAPAPVAPPAEPAIAWGAEEWLDDEIGDACPPDFAGAAYQPGPAGAGYPPDLAGAAHRPDLAPAVTPAPYPPGPAAGGRPPDFAGGAYPPESAEDGYPPEFAPAPAPVLRPPEPAPAPEAADAPGVERARRLTRRTGPRKSMPAALPWRRPPPAAPQAAPKPHPPPAASPPAAAGAAASPASPPAAPPESPMTHPPPAASPPAAAGAAASPASPPAPSPPSTSLSPGTAPPPPPSLPPELAAGTAGAPGARTVRRPGARKSMPAALPRRRSPHLPSPPSAEAPADGPPARGSGVDAGRAAEPAPPPSAVSPPGPPAVSPLPRQPRPGPAGAGPPSAAPALAPPAPPAPPSQPQAPRADGPAPPGPPIATSRDVPAAPAPPRAPPTVPAIPAPPRPKPAPRGRPGALAKPAAGAKAARRHARAVDPTIIGSGFALSGPSPADGEDADFGVSGMYVPPPDPAPPAQPAPATQPTRPAQPALAPPAPAPPAPPAAAQPAPPSVAPAPPMQIVPAAPRPADAAWRVRPMARPTARPAAPRPRGSRAAAAPPMRPWASRVDLHTRDLLADAEARIREPPAPPEPPEPHVDPGLDTADSSSDWSEPETEAEETEVEETGAREGRDPGRDSRGARVVPANSLLGRQYLRGTGISVLALLLEACEKIARRLRATRDVLRQSTAGVTADIFALRMLLG</sequence>
<feature type="compositionally biased region" description="Low complexity" evidence="14">
    <location>
        <begin position="2468"/>
        <end position="2480"/>
    </location>
</feature>
<evidence type="ECO:0000256" key="12">
    <source>
        <dbReference type="ARBA" id="ARBA00023200"/>
    </source>
</evidence>
<gene>
    <name evidence="16" type="primary">UL36</name>
</gene>
<feature type="compositionally biased region" description="Low complexity" evidence="14">
    <location>
        <begin position="2722"/>
        <end position="2732"/>
    </location>
</feature>
<dbReference type="SUPFAM" id="SSF54001">
    <property type="entry name" value="Cysteine proteinases"/>
    <property type="match status" value="1"/>
</dbReference>
<evidence type="ECO:0000256" key="10">
    <source>
        <dbReference type="ARBA" id="ARBA00022844"/>
    </source>
</evidence>
<dbReference type="Gene3D" id="3.90.70.120">
    <property type="match status" value="1"/>
</dbReference>
<evidence type="ECO:0000313" key="17">
    <source>
        <dbReference type="Proteomes" id="UP000232851"/>
    </source>
</evidence>
<feature type="compositionally biased region" description="Pro residues" evidence="14">
    <location>
        <begin position="2630"/>
        <end position="2650"/>
    </location>
</feature>
<evidence type="ECO:0000256" key="9">
    <source>
        <dbReference type="ARBA" id="ARBA00022807"/>
    </source>
</evidence>
<keyword evidence="17" id="KW-1185">Reference proteome</keyword>
<dbReference type="Pfam" id="PF04843">
    <property type="entry name" value="Herpes_teg_N"/>
    <property type="match status" value="1"/>
</dbReference>
<proteinExistence type="predicted"/>
<feature type="coiled-coil region" evidence="13">
    <location>
        <begin position="1629"/>
        <end position="1656"/>
    </location>
</feature>
<evidence type="ECO:0000256" key="14">
    <source>
        <dbReference type="SAM" id="MobiDB-lite"/>
    </source>
</evidence>
<feature type="coiled-coil region" evidence="13">
    <location>
        <begin position="1500"/>
        <end position="1534"/>
    </location>
</feature>
<keyword evidence="11" id="KW-1127">Modulation of host ubiquitin pathway by viral deubiquitinase</keyword>
<feature type="compositionally biased region" description="Low complexity" evidence="14">
    <location>
        <begin position="2651"/>
        <end position="2661"/>
    </location>
</feature>
<feature type="compositionally biased region" description="Pro residues" evidence="14">
    <location>
        <begin position="2709"/>
        <end position="2718"/>
    </location>
</feature>
<feature type="coiled-coil region" evidence="13">
    <location>
        <begin position="904"/>
        <end position="938"/>
    </location>
</feature>
<keyword evidence="1" id="KW-1048">Host nucleus</keyword>
<feature type="region of interest" description="Disordered" evidence="14">
    <location>
        <begin position="1172"/>
        <end position="1204"/>
    </location>
</feature>
<keyword evidence="9" id="KW-0788">Thiol protease</keyword>
<keyword evidence="3" id="KW-0945">Host-virus interaction</keyword>
<evidence type="ECO:0000313" key="16">
    <source>
        <dbReference type="EMBL" id="APO15879.1"/>
    </source>
</evidence>
<dbReference type="KEGG" id="vg:40524698"/>
<dbReference type="EMBL" id="KU936049">
    <property type="protein sequence ID" value="APO15879.1"/>
    <property type="molecule type" value="Genomic_DNA"/>
</dbReference>
<protein>
    <submittedName>
        <fullName evidence="16">Large tegument protein</fullName>
    </submittedName>
</protein>
<evidence type="ECO:0000256" key="7">
    <source>
        <dbReference type="ARBA" id="ARBA00022786"/>
    </source>
</evidence>
<keyword evidence="7" id="KW-0833">Ubl conjugation pathway</keyword>
<keyword evidence="12" id="KW-1035">Host cytoplasm</keyword>
<evidence type="ECO:0000256" key="11">
    <source>
        <dbReference type="ARBA" id="ARBA00022876"/>
    </source>
</evidence>
<feature type="region of interest" description="Disordered" evidence="14">
    <location>
        <begin position="853"/>
        <end position="877"/>
    </location>
</feature>
<evidence type="ECO:0000256" key="6">
    <source>
        <dbReference type="ARBA" id="ARBA00022737"/>
    </source>
</evidence>